<evidence type="ECO:0000313" key="3">
    <source>
        <dbReference type="EMBL" id="VDO82880.1"/>
    </source>
</evidence>
<dbReference type="PROSITE" id="PS50018">
    <property type="entry name" value="RAS_GTPASE_ACTIV_2"/>
    <property type="match status" value="1"/>
</dbReference>
<dbReference type="GO" id="GO:0005096">
    <property type="term" value="F:GTPase activator activity"/>
    <property type="evidence" value="ECO:0007669"/>
    <property type="project" value="UniProtKB-KW"/>
</dbReference>
<organism evidence="3 4">
    <name type="scientific">Schistosoma margrebowiei</name>
    <dbReference type="NCBI Taxonomy" id="48269"/>
    <lineage>
        <taxon>Eukaryota</taxon>
        <taxon>Metazoa</taxon>
        <taxon>Spiralia</taxon>
        <taxon>Lophotrochozoa</taxon>
        <taxon>Platyhelminthes</taxon>
        <taxon>Trematoda</taxon>
        <taxon>Digenea</taxon>
        <taxon>Strigeidida</taxon>
        <taxon>Schistosomatoidea</taxon>
        <taxon>Schistosomatidae</taxon>
        <taxon>Schistosoma</taxon>
    </lineage>
</organism>
<gene>
    <name evidence="3" type="ORF">SMRZ_LOCUS8712</name>
</gene>
<evidence type="ECO:0000313" key="4">
    <source>
        <dbReference type="Proteomes" id="UP000277204"/>
    </source>
</evidence>
<keyword evidence="4" id="KW-1185">Reference proteome</keyword>
<dbReference type="STRING" id="48269.A0A183LY37"/>
<dbReference type="PANTHER" id="PTHR10194:SF142">
    <property type="entry name" value="NEUROFIBROMIN"/>
    <property type="match status" value="1"/>
</dbReference>
<keyword evidence="1" id="KW-0343">GTPase activation</keyword>
<dbReference type="SMART" id="SM00323">
    <property type="entry name" value="RasGAP"/>
    <property type="match status" value="1"/>
</dbReference>
<accession>A0A183LY37</accession>
<protein>
    <submittedName>
        <fullName evidence="3">Uncharacterized protein</fullName>
    </submittedName>
</protein>
<keyword evidence="2" id="KW-0597">Phosphoprotein</keyword>
<dbReference type="InterPro" id="IPR039360">
    <property type="entry name" value="Ras_GTPase"/>
</dbReference>
<proteinExistence type="predicted"/>
<dbReference type="InterPro" id="IPR008936">
    <property type="entry name" value="Rho_GTPase_activation_prot"/>
</dbReference>
<evidence type="ECO:0000256" key="1">
    <source>
        <dbReference type="ARBA" id="ARBA00022468"/>
    </source>
</evidence>
<dbReference type="EMBL" id="UZAI01003876">
    <property type="protein sequence ID" value="VDO82880.1"/>
    <property type="molecule type" value="Genomic_DNA"/>
</dbReference>
<dbReference type="Proteomes" id="UP000277204">
    <property type="component" value="Unassembled WGS sequence"/>
</dbReference>
<dbReference type="AlphaFoldDB" id="A0A183LY37"/>
<dbReference type="Pfam" id="PF00616">
    <property type="entry name" value="RasGAP"/>
    <property type="match status" value="1"/>
</dbReference>
<dbReference type="Gene3D" id="1.10.506.10">
    <property type="entry name" value="GTPase Activation - p120gap, domain 1"/>
    <property type="match status" value="2"/>
</dbReference>
<reference evidence="3 4" key="1">
    <citation type="submission" date="2018-11" db="EMBL/GenBank/DDBJ databases">
        <authorList>
            <consortium name="Pathogen Informatics"/>
        </authorList>
    </citation>
    <scope>NUCLEOTIDE SEQUENCE [LARGE SCALE GENOMIC DNA]</scope>
    <source>
        <strain evidence="3 4">Zambia</strain>
    </source>
</reference>
<dbReference type="SUPFAM" id="SSF48350">
    <property type="entry name" value="GTPase activation domain, GAP"/>
    <property type="match status" value="2"/>
</dbReference>
<evidence type="ECO:0000256" key="2">
    <source>
        <dbReference type="ARBA" id="ARBA00022553"/>
    </source>
</evidence>
<name>A0A183LY37_9TREM</name>
<sequence>MNLLNDVADDREKGAEIRQNHTALRNVTVQAMSNLLNANIESGLVHAIGLGYHREPQSRAAFMEVLTKILQQGTEFETLAETALAERYERLVGLVTMVGENGELPIAMALTQVVSCNNMDELARVLVTLFDAKQLLCQLFCNVFSKELESADSMQAPLRGNTMTSKIMNYCFKQFGRDYLQSVLGPVLMELVRRDAGNSGAYVTLAPPPPPPVIATTAGKNNINNKPVNTIKSDNIPNYNCMQLLGEMSSISTNELLEDITKFNQNKSNLSYEVDPRLLQSNENLEDNQNNLIFATELLYNKLIKSVDRLRCMCRCLYKLIGHLGYGNQSTDQALNVLSTVVFLRFINPAVVSPYESGILDFEPPSRVKRGLILIGKMMQNIANQLLFTKEPHMRIFDSVLQKHFESCRQFFKVCSVMCF</sequence>
<dbReference type="PANTHER" id="PTHR10194">
    <property type="entry name" value="RAS GTPASE-ACTIVATING PROTEINS"/>
    <property type="match status" value="1"/>
</dbReference>
<dbReference type="InterPro" id="IPR001936">
    <property type="entry name" value="RasGAP_dom"/>
</dbReference>